<evidence type="ECO:0000256" key="7">
    <source>
        <dbReference type="ARBA" id="ARBA00022807"/>
    </source>
</evidence>
<dbReference type="NCBIfam" id="TIGR00756">
    <property type="entry name" value="PPR"/>
    <property type="match status" value="9"/>
</dbReference>
<dbReference type="InterPro" id="IPR046848">
    <property type="entry name" value="E_motif"/>
</dbReference>
<dbReference type="Gene3D" id="1.25.40.10">
    <property type="entry name" value="Tetratricopeptide repeat domain"/>
    <property type="match status" value="5"/>
</dbReference>
<evidence type="ECO:0000313" key="10">
    <source>
        <dbReference type="EMBL" id="EFH68252.1"/>
    </source>
</evidence>
<dbReference type="PANTHER" id="PTHR47926">
    <property type="entry name" value="PENTATRICOPEPTIDE REPEAT-CONTAINING PROTEIN"/>
    <property type="match status" value="1"/>
</dbReference>
<name>D7KC45_ARALL</name>
<protein>
    <recommendedName>
        <fullName evidence="9">DYW domain-containing protein</fullName>
    </recommendedName>
</protein>
<evidence type="ECO:0000313" key="11">
    <source>
        <dbReference type="Proteomes" id="UP000008694"/>
    </source>
</evidence>
<dbReference type="AlphaFoldDB" id="D7KC45"/>
<keyword evidence="3" id="KW-0963">Cytoplasm</keyword>
<dbReference type="STRING" id="81972.D7KC45"/>
<dbReference type="Pfam" id="PF01470">
    <property type="entry name" value="Peptidase_C15"/>
    <property type="match status" value="1"/>
</dbReference>
<evidence type="ECO:0000256" key="6">
    <source>
        <dbReference type="ARBA" id="ARBA00022801"/>
    </source>
</evidence>
<dbReference type="Pfam" id="PF01535">
    <property type="entry name" value="PPR"/>
    <property type="match status" value="10"/>
</dbReference>
<accession>D7KC45</accession>
<reference evidence="11" key="1">
    <citation type="journal article" date="2011" name="Nat. Genet.">
        <title>The Arabidopsis lyrata genome sequence and the basis of rapid genome size change.</title>
        <authorList>
            <person name="Hu T.T."/>
            <person name="Pattyn P."/>
            <person name="Bakker E.G."/>
            <person name="Cao J."/>
            <person name="Cheng J.-F."/>
            <person name="Clark R.M."/>
            <person name="Fahlgren N."/>
            <person name="Fawcett J.A."/>
            <person name="Grimwood J."/>
            <person name="Gundlach H."/>
            <person name="Haberer G."/>
            <person name="Hollister J.D."/>
            <person name="Ossowski S."/>
            <person name="Ottilar R.P."/>
            <person name="Salamov A.A."/>
            <person name="Schneeberger K."/>
            <person name="Spannagl M."/>
            <person name="Wang X."/>
            <person name="Yang L."/>
            <person name="Nasrallah M.E."/>
            <person name="Bergelson J."/>
            <person name="Carrington J.C."/>
            <person name="Gaut B.S."/>
            <person name="Schmutz J."/>
            <person name="Mayer K.F.X."/>
            <person name="Van de Peer Y."/>
            <person name="Grigoriev I.V."/>
            <person name="Nordborg M."/>
            <person name="Weigel D."/>
            <person name="Guo Y.-L."/>
        </authorList>
    </citation>
    <scope>NUCLEOTIDE SEQUENCE [LARGE SCALE GENOMIC DNA]</scope>
    <source>
        <strain evidence="11">cv. MN47</strain>
    </source>
</reference>
<evidence type="ECO:0000256" key="2">
    <source>
        <dbReference type="ARBA" id="ARBA00006643"/>
    </source>
</evidence>
<feature type="repeat" description="PPR" evidence="8">
    <location>
        <begin position="396"/>
        <end position="430"/>
    </location>
</feature>
<gene>
    <name evidence="10" type="ORF">ARALYDRAFT_337864</name>
</gene>
<dbReference type="SUPFAM" id="SSF52954">
    <property type="entry name" value="Class II aaRS ABD-related"/>
    <property type="match status" value="1"/>
</dbReference>
<dbReference type="CDD" id="cd00501">
    <property type="entry name" value="Peptidase_C15"/>
    <property type="match status" value="1"/>
</dbReference>
<dbReference type="InterPro" id="IPR016125">
    <property type="entry name" value="Peptidase_C15-like"/>
</dbReference>
<dbReference type="InterPro" id="IPR036440">
    <property type="entry name" value="Peptidase_C15-like_sf"/>
</dbReference>
<dbReference type="GO" id="GO:0006508">
    <property type="term" value="P:proteolysis"/>
    <property type="evidence" value="ECO:0007669"/>
    <property type="project" value="UniProtKB-KW"/>
</dbReference>
<keyword evidence="7" id="KW-0788">Thiol protease</keyword>
<dbReference type="Pfam" id="PF13041">
    <property type="entry name" value="PPR_2"/>
    <property type="match status" value="1"/>
</dbReference>
<evidence type="ECO:0000256" key="1">
    <source>
        <dbReference type="ARBA" id="ARBA00006641"/>
    </source>
</evidence>
<dbReference type="HOGENOM" id="CLU_002706_30_2_1"/>
<dbReference type="FunFam" id="1.25.40.10:FF:000125">
    <property type="entry name" value="Pentatricopeptide repeat-containing protein"/>
    <property type="match status" value="1"/>
</dbReference>
<dbReference type="GO" id="GO:0048731">
    <property type="term" value="P:system development"/>
    <property type="evidence" value="ECO:0007669"/>
    <property type="project" value="UniProtKB-ARBA"/>
</dbReference>
<dbReference type="SUPFAM" id="SSF53182">
    <property type="entry name" value="Pyrrolidone carboxyl peptidase (pyroglutamate aminopeptidase)"/>
    <property type="match status" value="1"/>
</dbReference>
<feature type="repeat" description="PPR" evidence="8">
    <location>
        <begin position="171"/>
        <end position="205"/>
    </location>
</feature>
<feature type="repeat" description="PPR" evidence="8">
    <location>
        <begin position="295"/>
        <end position="329"/>
    </location>
</feature>
<dbReference type="GO" id="GO:0008270">
    <property type="term" value="F:zinc ion binding"/>
    <property type="evidence" value="ECO:0007669"/>
    <property type="project" value="InterPro"/>
</dbReference>
<dbReference type="GO" id="GO:0016920">
    <property type="term" value="F:pyroglutamyl-peptidase activity"/>
    <property type="evidence" value="ECO:0007669"/>
    <property type="project" value="InterPro"/>
</dbReference>
<comment type="similarity">
    <text evidence="2">Belongs to the PPR family. PCMP-H subfamily.</text>
</comment>
<evidence type="ECO:0000256" key="3">
    <source>
        <dbReference type="ARBA" id="ARBA00022490"/>
    </source>
</evidence>
<dbReference type="InterPro" id="IPR032867">
    <property type="entry name" value="DYW_dom"/>
</dbReference>
<evidence type="ECO:0000259" key="9">
    <source>
        <dbReference type="Pfam" id="PF14432"/>
    </source>
</evidence>
<feature type="domain" description="DYW" evidence="9">
    <location>
        <begin position="612"/>
        <end position="703"/>
    </location>
</feature>
<keyword evidence="5" id="KW-0677">Repeat</keyword>
<keyword evidence="11" id="KW-1185">Reference proteome</keyword>
<dbReference type="EMBL" id="GL348713">
    <property type="protein sequence ID" value="EFH68252.1"/>
    <property type="molecule type" value="Genomic_DNA"/>
</dbReference>
<organism evidence="11">
    <name type="scientific">Arabidopsis lyrata subsp. lyrata</name>
    <name type="common">Lyre-leaved rock-cress</name>
    <dbReference type="NCBI Taxonomy" id="81972"/>
    <lineage>
        <taxon>Eukaryota</taxon>
        <taxon>Viridiplantae</taxon>
        <taxon>Streptophyta</taxon>
        <taxon>Embryophyta</taxon>
        <taxon>Tracheophyta</taxon>
        <taxon>Spermatophyta</taxon>
        <taxon>Magnoliopsida</taxon>
        <taxon>eudicotyledons</taxon>
        <taxon>Gunneridae</taxon>
        <taxon>Pentapetalae</taxon>
        <taxon>rosids</taxon>
        <taxon>malvids</taxon>
        <taxon>Brassicales</taxon>
        <taxon>Brassicaceae</taxon>
        <taxon>Camelineae</taxon>
        <taxon>Arabidopsis</taxon>
    </lineage>
</organism>
<evidence type="ECO:0000256" key="5">
    <source>
        <dbReference type="ARBA" id="ARBA00022737"/>
    </source>
</evidence>
<feature type="repeat" description="PPR" evidence="8">
    <location>
        <begin position="140"/>
        <end position="170"/>
    </location>
</feature>
<dbReference type="PANTHER" id="PTHR47926:SF373">
    <property type="entry name" value="TETRATRICOPEPTIDE-LIKE HELICAL DOMAIN SUPERFAMILY, DYW DOMAIN-CONTAINING PROTEIN"/>
    <property type="match status" value="1"/>
</dbReference>
<dbReference type="InterPro" id="IPR011990">
    <property type="entry name" value="TPR-like_helical_dom_sf"/>
</dbReference>
<dbReference type="InterPro" id="IPR002885">
    <property type="entry name" value="PPR_rpt"/>
</dbReference>
<dbReference type="GO" id="GO:0003723">
    <property type="term" value="F:RNA binding"/>
    <property type="evidence" value="ECO:0007669"/>
    <property type="project" value="InterPro"/>
</dbReference>
<dbReference type="FunFam" id="1.25.40.10:FF:000366">
    <property type="entry name" value="Pentatricopeptide (PPR) repeat-containing protein"/>
    <property type="match status" value="1"/>
</dbReference>
<proteinExistence type="inferred from homology"/>
<evidence type="ECO:0000256" key="8">
    <source>
        <dbReference type="PROSITE-ProRule" id="PRU00708"/>
    </source>
</evidence>
<comment type="similarity">
    <text evidence="1">Belongs to the peptidase C15 family.</text>
</comment>
<dbReference type="Pfam" id="PF20431">
    <property type="entry name" value="E_motif"/>
    <property type="match status" value="1"/>
</dbReference>
<dbReference type="GO" id="GO:0009451">
    <property type="term" value="P:RNA modification"/>
    <property type="evidence" value="ECO:0007669"/>
    <property type="project" value="InterPro"/>
</dbReference>
<evidence type="ECO:0000256" key="4">
    <source>
        <dbReference type="ARBA" id="ARBA00022670"/>
    </source>
</evidence>
<feature type="repeat" description="PPR" evidence="8">
    <location>
        <begin position="78"/>
        <end position="112"/>
    </location>
</feature>
<dbReference type="Pfam" id="PF14432">
    <property type="entry name" value="DYW_deaminase"/>
    <property type="match status" value="1"/>
</dbReference>
<feature type="repeat" description="PPR" evidence="8">
    <location>
        <begin position="47"/>
        <end position="77"/>
    </location>
</feature>
<sequence length="950" mass="106946">MKSLKLILHRAYSTSTGVNNSFEISRLSRIGQINEARKFFDSLRYKAIGSWNSIVSGYFANGLPREARQMFDEMPERNIVSWNGLVSGYIKNRMIEEARNVFEIMPERNVVSWTAMVKGYVQEGMVVEAELLFWRMPERNEVSWTVMFGGLIDGGRIDDARKLYDMMPGKDVVASTNMIGGLCREGRVDEAREIFDEMRERNVITWTTMITGYGQNKRVDVARKLFEVMPEKTEVSWTSMLLGYTLSGRIEDAEEFFEVMPMKPVIACNAMIVALGEVGEIVKARRVFDQMEDRDNATWRGMIKAYERKGFELEALELFAQMQRQGVRPSFPSLISILSVCATLASLQYGRQVHAHLVRCQFDGDVYVASVLMTMYVKCGELVKAKLVFDRFPSKDIIMWNSIISGYASHGLGEEALKVFHEMPLSGTMPNKVTLIAILTACSYGGKLEEGLEIFESMESKFCVTPTVEHYSCTVDMLGRAGKVDKAMELINSMTIKPDATVWGALLGACKTHSRLDLAEVAAKKLFEIEPENAGPYILLSSINASRSKWGDVAEMRKNMRTKNVSKFPGCSWIEVGKKVHMFTRGGIRNHPEQAMILMMLEKTDGLLREAGYSPDCSHVLHDVDEEEKVDSLSRHSERLAVAYGLLKLPEGVPIRVMKNLRVCGDCHAAIKLISKVTEREIILRDANRFHHFNNGECSCRDYCWVRTEIEKSANFILYVDKKQVYVSVVLMGSEGPTGVTIHITGFKKFHGVAENPTEKMANNLKEYLAKNCVSKDLILGSCTVLETAGQGALASLYQMLQSAVNTKESELLTGKTIWVHFGVNSGATKFAIEQQAVNEATFRCPDELGWKPQNLPIVPSDGPISTVRKTNLPIKEIRKALEKKGFEVITSDDAGRFVCNYVYYHSLRFAEQNKTKSLFVHVPLFVAVDEETQMRFTVSLLEVLASICK</sequence>
<dbReference type="GO" id="GO:0005829">
    <property type="term" value="C:cytosol"/>
    <property type="evidence" value="ECO:0007669"/>
    <property type="project" value="InterPro"/>
</dbReference>
<keyword evidence="6" id="KW-0378">Hydrolase</keyword>
<dbReference type="FunFam" id="1.25.40.10:FF:001506">
    <property type="entry name" value="Os03g0317100 protein"/>
    <property type="match status" value="1"/>
</dbReference>
<dbReference type="eggNOG" id="KOG4197">
    <property type="taxonomic scope" value="Eukaryota"/>
</dbReference>
<dbReference type="Proteomes" id="UP000008694">
    <property type="component" value="Unassembled WGS sequence"/>
</dbReference>
<dbReference type="InterPro" id="IPR046960">
    <property type="entry name" value="PPR_At4g14850-like_plant"/>
</dbReference>
<dbReference type="eggNOG" id="KOG4755">
    <property type="taxonomic scope" value="Eukaryota"/>
</dbReference>
<keyword evidence="4" id="KW-0645">Protease</keyword>
<dbReference type="Gramene" id="fgenesh1_pg.C_scaffold_1004429">
    <property type="protein sequence ID" value="fgenesh1_pg.C_scaffold_1004429"/>
    <property type="gene ID" value="fgenesh1_pg.C_scaffold_1004429"/>
</dbReference>
<feature type="repeat" description="PPR" evidence="8">
    <location>
        <begin position="233"/>
        <end position="267"/>
    </location>
</feature>
<dbReference type="PROSITE" id="PS51375">
    <property type="entry name" value="PPR"/>
    <property type="match status" value="7"/>
</dbReference>
<dbReference type="InterPro" id="IPR000816">
    <property type="entry name" value="Peptidase_C15"/>
</dbReference>
<dbReference type="Gene3D" id="3.40.630.20">
    <property type="entry name" value="Peptidase C15, pyroglutamyl peptidase I-like"/>
    <property type="match status" value="1"/>
</dbReference>
<dbReference type="FunFam" id="3.40.630.20:FF:000003">
    <property type="entry name" value="Pyrrolidone-carboxylate peptidase isoform A"/>
    <property type="match status" value="1"/>
</dbReference>